<organism evidence="2 3">
    <name type="scientific">Arabidopsis arenosa</name>
    <name type="common">Sand rock-cress</name>
    <name type="synonym">Cardaminopsis arenosa</name>
    <dbReference type="NCBI Taxonomy" id="38785"/>
    <lineage>
        <taxon>Eukaryota</taxon>
        <taxon>Viridiplantae</taxon>
        <taxon>Streptophyta</taxon>
        <taxon>Embryophyta</taxon>
        <taxon>Tracheophyta</taxon>
        <taxon>Spermatophyta</taxon>
        <taxon>Magnoliopsida</taxon>
        <taxon>eudicotyledons</taxon>
        <taxon>Gunneridae</taxon>
        <taxon>Pentapetalae</taxon>
        <taxon>rosids</taxon>
        <taxon>malvids</taxon>
        <taxon>Brassicales</taxon>
        <taxon>Brassicaceae</taxon>
        <taxon>Camelineae</taxon>
        <taxon>Arabidopsis</taxon>
    </lineage>
</organism>
<gene>
    <name evidence="2" type="ORF">AARE701A_LOCUS15376</name>
</gene>
<dbReference type="PANTHER" id="PTHR19211:SF14">
    <property type="entry name" value="ATP-BINDING CASSETTE SUB-FAMILY F MEMBER 1"/>
    <property type="match status" value="1"/>
</dbReference>
<protein>
    <submittedName>
        <fullName evidence="2">Uncharacterized protein</fullName>
    </submittedName>
</protein>
<dbReference type="EMBL" id="LR999456">
    <property type="protein sequence ID" value="CAE6104173.1"/>
    <property type="molecule type" value="Genomic_DNA"/>
</dbReference>
<dbReference type="InterPro" id="IPR050611">
    <property type="entry name" value="ABCF"/>
</dbReference>
<proteinExistence type="predicted"/>
<dbReference type="PANTHER" id="PTHR19211">
    <property type="entry name" value="ATP-BINDING TRANSPORT PROTEIN-RELATED"/>
    <property type="match status" value="1"/>
</dbReference>
<keyword evidence="1" id="KW-0677">Repeat</keyword>
<name>A0A8S2ATL5_ARAAE</name>
<evidence type="ECO:0000313" key="2">
    <source>
        <dbReference type="EMBL" id="CAE6104173.1"/>
    </source>
</evidence>
<reference evidence="2" key="1">
    <citation type="submission" date="2021-01" db="EMBL/GenBank/DDBJ databases">
        <authorList>
            <person name="Bezrukov I."/>
        </authorList>
    </citation>
    <scope>NUCLEOTIDE SEQUENCE</scope>
</reference>
<accession>A0A8S2ATL5</accession>
<keyword evidence="3" id="KW-1185">Reference proteome</keyword>
<dbReference type="AlphaFoldDB" id="A0A8S2ATL5"/>
<evidence type="ECO:0000313" key="3">
    <source>
        <dbReference type="Proteomes" id="UP000682877"/>
    </source>
</evidence>
<sequence length="192" mass="21300">MLHRGLVEPDCVNRKRVPLDAVTPQEVVADETLPLNAVVSANEELAKVKKEAEALEAAVQQNSFSDGGDTGVKLTELYDKLHELNSGAAEAQASKFLRGQTIDEDGTGTGRTASRMWRDYSVVLDFTEPTENPPPLLQLIEVSFCYPKRSDFRLSNVDVDPAEGGVRRSQKLRIGRYSQHFVDQLKMEETPV</sequence>
<evidence type="ECO:0000256" key="1">
    <source>
        <dbReference type="ARBA" id="ARBA00022737"/>
    </source>
</evidence>
<dbReference type="GO" id="GO:0005524">
    <property type="term" value="F:ATP binding"/>
    <property type="evidence" value="ECO:0007669"/>
    <property type="project" value="TreeGrafter"/>
</dbReference>
<dbReference type="Proteomes" id="UP000682877">
    <property type="component" value="Chromosome 6"/>
</dbReference>